<dbReference type="NCBIfam" id="TIGR01733">
    <property type="entry name" value="AA-adenyl-dom"/>
    <property type="match status" value="1"/>
</dbReference>
<name>A0ABR2W1X3_9FUNG</name>
<dbReference type="InterPro" id="IPR001031">
    <property type="entry name" value="Thioesterase"/>
</dbReference>
<dbReference type="PROSITE" id="PS50075">
    <property type="entry name" value="CARRIER"/>
    <property type="match status" value="1"/>
</dbReference>
<dbReference type="Proteomes" id="UP001479436">
    <property type="component" value="Unassembled WGS sequence"/>
</dbReference>
<dbReference type="InterPro" id="IPR036736">
    <property type="entry name" value="ACP-like_sf"/>
</dbReference>
<keyword evidence="2" id="KW-0597">Phosphoprotein</keyword>
<dbReference type="InterPro" id="IPR000873">
    <property type="entry name" value="AMP-dep_synth/lig_dom"/>
</dbReference>
<gene>
    <name evidence="5" type="ORF">K7432_006256</name>
</gene>
<organism evidence="5 6">
    <name type="scientific">Basidiobolus ranarum</name>
    <dbReference type="NCBI Taxonomy" id="34480"/>
    <lineage>
        <taxon>Eukaryota</taxon>
        <taxon>Fungi</taxon>
        <taxon>Fungi incertae sedis</taxon>
        <taxon>Zoopagomycota</taxon>
        <taxon>Entomophthoromycotina</taxon>
        <taxon>Basidiobolomycetes</taxon>
        <taxon>Basidiobolales</taxon>
        <taxon>Basidiobolaceae</taxon>
        <taxon>Basidiobolus</taxon>
    </lineage>
</organism>
<dbReference type="SUPFAM" id="SSF56801">
    <property type="entry name" value="Acetyl-CoA synthetase-like"/>
    <property type="match status" value="1"/>
</dbReference>
<dbReference type="InterPro" id="IPR006162">
    <property type="entry name" value="Ppantetheine_attach_site"/>
</dbReference>
<dbReference type="InterPro" id="IPR029058">
    <property type="entry name" value="AB_hydrolase_fold"/>
</dbReference>
<reference evidence="5 6" key="1">
    <citation type="submission" date="2023-04" db="EMBL/GenBank/DDBJ databases">
        <title>Genome of Basidiobolus ranarum AG-B5.</title>
        <authorList>
            <person name="Stajich J.E."/>
            <person name="Carter-House D."/>
            <person name="Gryganskyi A."/>
        </authorList>
    </citation>
    <scope>NUCLEOTIDE SEQUENCE [LARGE SCALE GENOMIC DNA]</scope>
    <source>
        <strain evidence="5 6">AG-B5</strain>
    </source>
</reference>
<dbReference type="SUPFAM" id="SSF47336">
    <property type="entry name" value="ACP-like"/>
    <property type="match status" value="1"/>
</dbReference>
<dbReference type="Pfam" id="PF00550">
    <property type="entry name" value="PP-binding"/>
    <property type="match status" value="1"/>
</dbReference>
<sequence length="1111" mass="125055">MPIPSTPKRIHISSLKNHERAFITSTSTNSYSEYWCKKLANVPPLLYLPADRPHQPQQHFTKSVTTVQLDVQITHSIELLSQENDVSVSIVLLTAWSAVLARLSGQDDIIIGIPRARNNRSENEYLMSSFGRWLPLRINLSSEPSTIELLEQVQIGILEAQENEDISINEIIERVQPPQELNRNQLFQVTFSYQSKCHSGFVSDSLLDLELDVQTIGDEIVGELSFSTALFDHQTIERHVNYLKTMLQGMIADPMQPVHSINIVAPAERRLLLETWNETRRQYQEHLCIHQLFEQQVERTPNAVALVHEDQILTYDELNMRANRLAHQLMKLSIKPDTRIAICVERSPAMVVGLLSVLKAGGAYVPLDPTYPSNRLSYILKDSSPIVLIADKTGRTALSEEDLTSMTVLDPNTQTTWPTTNPHASWLTAQHLAYVIYTSDSTSNPKGVMVEHQNVVNSIQGKMSYIEVNSSSRMLQVASLSLDMSFLEIFMALSCGARLYLPPDIAHIDRNALWDYLAKHAITHVTLTPAMLQDAKDLPILSSPLTVITRGEGPRAKLLPSLMSQGVFINVYGPTETMVYSIMWRCPTNFKGKLAPIGQPVANTRVYLLDTYRQSVPFGTIGEIYIGGVGVTRGYLNLPEMTAERFLADPFSQESNARMYKTGDLARYLPDGTLVYLGHNDQQVKIQGVRIEVREIEAHLIEHPQVRDATVTTLCEGVNLHLVAYVVAKSDEHLIRALQVYLKTKLPEYKIPACFILLDALPLSPDGTLDYRVLPVPKESDFTSHVYDEPQGDIENMLADIWSALLHKEQIGRHDNFFSLGGHSLLVMLLCNRIQTSLSIEVTAHMVFQSPTIAELAQSLSESENSLDNALDILVPIKPTGQRSPLFCIHAVIGHRWSVADLSERLHKDQPVYYLEPRLRSNVTSIDMAFDTMASECLHQIRQVQRNGPYYLLGWSFGASVAHRIAIQLEVEGESVELLAFLDGYPDYSRPDCTSEMTPDPPYCQFFSCCSGDIVIDTNKLANHQGLYLTTPPTRQNTSPRIFKGDLLFVQATEKKDKTTTQLSPYLWKPYIDGNIKTYSIHCQQEDMIRSTNTVEIARILNLELGKSQRC</sequence>
<keyword evidence="6" id="KW-1185">Reference proteome</keyword>
<dbReference type="Gene3D" id="2.30.38.10">
    <property type="entry name" value="Luciferase, Domain 3"/>
    <property type="match status" value="1"/>
</dbReference>
<dbReference type="InterPro" id="IPR025110">
    <property type="entry name" value="AMP-bd_C"/>
</dbReference>
<dbReference type="Gene3D" id="3.30.559.30">
    <property type="entry name" value="Nonribosomal peptide synthetase, condensation domain"/>
    <property type="match status" value="1"/>
</dbReference>
<comment type="caution">
    <text evidence="5">The sequence shown here is derived from an EMBL/GenBank/DDBJ whole genome shotgun (WGS) entry which is preliminary data.</text>
</comment>
<dbReference type="SUPFAM" id="SSF53474">
    <property type="entry name" value="alpha/beta-Hydrolases"/>
    <property type="match status" value="1"/>
</dbReference>
<evidence type="ECO:0000313" key="5">
    <source>
        <dbReference type="EMBL" id="KAK9717391.1"/>
    </source>
</evidence>
<dbReference type="InterPro" id="IPR009081">
    <property type="entry name" value="PP-bd_ACP"/>
</dbReference>
<dbReference type="Pfam" id="PF00668">
    <property type="entry name" value="Condensation"/>
    <property type="match status" value="1"/>
</dbReference>
<evidence type="ECO:0000256" key="1">
    <source>
        <dbReference type="ARBA" id="ARBA00022450"/>
    </source>
</evidence>
<dbReference type="SMART" id="SM00823">
    <property type="entry name" value="PKS_PP"/>
    <property type="match status" value="1"/>
</dbReference>
<evidence type="ECO:0000259" key="4">
    <source>
        <dbReference type="PROSITE" id="PS50075"/>
    </source>
</evidence>
<evidence type="ECO:0000256" key="3">
    <source>
        <dbReference type="ARBA" id="ARBA00022598"/>
    </source>
</evidence>
<dbReference type="InterPro" id="IPR045851">
    <property type="entry name" value="AMP-bd_C_sf"/>
</dbReference>
<dbReference type="Gene3D" id="3.40.50.980">
    <property type="match status" value="2"/>
</dbReference>
<dbReference type="InterPro" id="IPR001242">
    <property type="entry name" value="Condensation_dom"/>
</dbReference>
<keyword evidence="1" id="KW-0596">Phosphopantetheine</keyword>
<accession>A0ABR2W1X3</accession>
<evidence type="ECO:0000313" key="6">
    <source>
        <dbReference type="Proteomes" id="UP001479436"/>
    </source>
</evidence>
<dbReference type="InterPro" id="IPR010071">
    <property type="entry name" value="AA_adenyl_dom"/>
</dbReference>
<dbReference type="Gene3D" id="3.40.50.1820">
    <property type="entry name" value="alpha/beta hydrolase"/>
    <property type="match status" value="1"/>
</dbReference>
<dbReference type="PANTHER" id="PTHR45527:SF1">
    <property type="entry name" value="FATTY ACID SYNTHASE"/>
    <property type="match status" value="1"/>
</dbReference>
<evidence type="ECO:0000256" key="2">
    <source>
        <dbReference type="ARBA" id="ARBA00022553"/>
    </source>
</evidence>
<dbReference type="EMBL" id="JASJQH010007145">
    <property type="protein sequence ID" value="KAK9717391.1"/>
    <property type="molecule type" value="Genomic_DNA"/>
</dbReference>
<feature type="domain" description="Carrier" evidence="4">
    <location>
        <begin position="789"/>
        <end position="864"/>
    </location>
</feature>
<dbReference type="PANTHER" id="PTHR45527">
    <property type="entry name" value="NONRIBOSOMAL PEPTIDE SYNTHETASE"/>
    <property type="match status" value="1"/>
</dbReference>
<dbReference type="Gene3D" id="3.30.300.30">
    <property type="match status" value="1"/>
</dbReference>
<protein>
    <recommendedName>
        <fullName evidence="4">Carrier domain-containing protein</fullName>
    </recommendedName>
</protein>
<dbReference type="InterPro" id="IPR020806">
    <property type="entry name" value="PKS_PP-bd"/>
</dbReference>
<dbReference type="Pfam" id="PF00975">
    <property type="entry name" value="Thioesterase"/>
    <property type="match status" value="1"/>
</dbReference>
<dbReference type="SUPFAM" id="SSF52777">
    <property type="entry name" value="CoA-dependent acyltransferases"/>
    <property type="match status" value="1"/>
</dbReference>
<dbReference type="PROSITE" id="PS00012">
    <property type="entry name" value="PHOSPHOPANTETHEINE"/>
    <property type="match status" value="1"/>
</dbReference>
<proteinExistence type="predicted"/>
<dbReference type="CDD" id="cd05930">
    <property type="entry name" value="A_NRPS"/>
    <property type="match status" value="1"/>
</dbReference>
<keyword evidence="3" id="KW-0436">Ligase</keyword>
<dbReference type="Pfam" id="PF00501">
    <property type="entry name" value="AMP-binding"/>
    <property type="match status" value="1"/>
</dbReference>
<dbReference type="Pfam" id="PF13193">
    <property type="entry name" value="AMP-binding_C"/>
    <property type="match status" value="1"/>
</dbReference>